<comment type="caution">
    <text evidence="1">The sequence shown here is derived from an EMBL/GenBank/DDBJ whole genome shotgun (WGS) entry which is preliminary data.</text>
</comment>
<gene>
    <name evidence="1" type="ORF">Pint_08928</name>
</gene>
<proteinExistence type="predicted"/>
<accession>A0ACC0XVQ6</accession>
<dbReference type="Proteomes" id="UP001163603">
    <property type="component" value="Chromosome 10"/>
</dbReference>
<name>A0ACC0XVQ6_9ROSI</name>
<organism evidence="1 2">
    <name type="scientific">Pistacia integerrima</name>
    <dbReference type="NCBI Taxonomy" id="434235"/>
    <lineage>
        <taxon>Eukaryota</taxon>
        <taxon>Viridiplantae</taxon>
        <taxon>Streptophyta</taxon>
        <taxon>Embryophyta</taxon>
        <taxon>Tracheophyta</taxon>
        <taxon>Spermatophyta</taxon>
        <taxon>Magnoliopsida</taxon>
        <taxon>eudicotyledons</taxon>
        <taxon>Gunneridae</taxon>
        <taxon>Pentapetalae</taxon>
        <taxon>rosids</taxon>
        <taxon>malvids</taxon>
        <taxon>Sapindales</taxon>
        <taxon>Anacardiaceae</taxon>
        <taxon>Pistacia</taxon>
    </lineage>
</organism>
<evidence type="ECO:0000313" key="2">
    <source>
        <dbReference type="Proteomes" id="UP001163603"/>
    </source>
</evidence>
<dbReference type="EMBL" id="CM047745">
    <property type="protein sequence ID" value="KAJ0024658.1"/>
    <property type="molecule type" value="Genomic_DNA"/>
</dbReference>
<keyword evidence="2" id="KW-1185">Reference proteome</keyword>
<sequence length="1140" mass="127461">MSERSCNTNQDNGIGIPSGLNRIKTREIREAVSSKDHQPSSKPNDFTESRSYGVSRPPHKPDQKQKNTAQAQGHGKVAKYSKHVHKGKKIARWFSSHIPKFNHVSPNTEDHNSEARVSDEEVSTRTKLPHEENHLSENQSSAERVSSKVSKGLKSFSHELGPKGGIPSTPPRAHSYNDLKELLDTLHSRFDAAKEVVNTELATFATDVRNVLEKMDSTFSEGQDMAKDLLILAQQCIEMTSSLFRVKCETIVQELTEKRQQCEAGLVKWLFTRMLFILTRYTRLLLFQKESEPIAEKSLHKFKKCLESIPAVETSWVPTAATSGYALYQEGDTKHKLKGQNKLSAVPEASQCSSSGPPDQNSVVIEQKLSSQKSQIYSSSQEQQFHQVDDSLPEKSVNVSSYGSLHEQEQNLDGSDSVICRICEETVPISHLESHSYICAYADKCESNCLDVDDHLLKLAEILEQIIDLCNLSSNPTIGSPEKIQTTNSAIQFEGYSPKISEWRNKGVEGMFEDIHEMDTAFIDDSHLSSINMKCYLGMKLSNYGASSSTGSMTSVSSTNTPRTGHFDSFWLEHNNPSEREDVQQMIELADIARCVADTDPSKEGSTEFLLACMQDLQDILQRSKLKALAIDTFRSRIEKLLREKYILAFEVVDAKSPTSYNKHKENSRLLLDNASQSSASTPLHSSHKERTSIDDFEIIKPVSRGAFGKVFLARKRTTGDLFAIKVLKKLDMIRKNDIERILAERNILITVRNPFVVRFFYSFTCRDNLYLVMEYLNGGDLYSLLRKVGCLEEHVARIYIAELVLALEYLHSLGIVHRDLKPDNILIAHDGHIKPLAFEDMGYHVFLYIFSFWLTAADIIFLSLKLGELTFVKLTDFGLSKIGLINNTIDLSGPGTDGTMSLDSHNPDGQQTEDRNQNSAVGTPDYLAPEILLGTEHGYAADWWSVGIILFEFITGIPPFTAERPEIIFDNILNRKIPWPHVPDDMSFEAQDLINRFLIHDPNQRIGAKGAAEVVKAHPFFNGVNWDSLALQKAAFVPQPESIDDTSYFLSRFSQISSGFPDDQNSSNSDIDTCGSSSNSGIEMDECADLTDFNSSPLDLSLINFSFKNLSQLAAINHDVLIQNGRDSAKGSPAKGPGV</sequence>
<protein>
    <submittedName>
        <fullName evidence="1">Uncharacterized protein</fullName>
    </submittedName>
</protein>
<evidence type="ECO:0000313" key="1">
    <source>
        <dbReference type="EMBL" id="KAJ0024658.1"/>
    </source>
</evidence>
<reference evidence="2" key="1">
    <citation type="journal article" date="2023" name="G3 (Bethesda)">
        <title>Genome assembly and association tests identify interacting loci associated with vigor, precocity, and sex in interspecific pistachio rootstocks.</title>
        <authorList>
            <person name="Palmer W."/>
            <person name="Jacygrad E."/>
            <person name="Sagayaradj S."/>
            <person name="Cavanaugh K."/>
            <person name="Han R."/>
            <person name="Bertier L."/>
            <person name="Beede B."/>
            <person name="Kafkas S."/>
            <person name="Golino D."/>
            <person name="Preece J."/>
            <person name="Michelmore R."/>
        </authorList>
    </citation>
    <scope>NUCLEOTIDE SEQUENCE [LARGE SCALE GENOMIC DNA]</scope>
</reference>